<dbReference type="InterPro" id="IPR022484">
    <property type="entry name" value="PEP-CTERM/exosrtase_acylTfrase"/>
</dbReference>
<reference evidence="1 3" key="3">
    <citation type="journal article" date="2008" name="Appl. Environ. Microbiol.">
        <title>Complete genome sequence of Nitrosospira multiformis, an ammonia-oxidizing bacterium from the soil environment.</title>
        <authorList>
            <person name="Norton J.M."/>
            <person name="Klotz M.G."/>
            <person name="Stein L.Y."/>
            <person name="Arp D.J."/>
            <person name="Bottomley P.J."/>
            <person name="Chain P.S."/>
            <person name="Hauser L.J."/>
            <person name="Land M.L."/>
            <person name="Larimer F.W."/>
            <person name="Shin M.W."/>
            <person name="Starkenburg S.R."/>
        </authorList>
    </citation>
    <scope>NUCLEOTIDE SEQUENCE [LARGE SCALE GENOMIC DNA]</scope>
    <source>
        <strain evidence="1">ATCC 25196</strain>
        <strain evidence="3">ATCC 25196 / NCIMB 11849 / C 71</strain>
    </source>
</reference>
<protein>
    <submittedName>
        <fullName evidence="2">N-acyl amino acid synthase, PEP-CTERM/exosortase system-associated</fullName>
    </submittedName>
</protein>
<dbReference type="eggNOG" id="COG3916">
    <property type="taxonomic scope" value="Bacteria"/>
</dbReference>
<dbReference type="SUPFAM" id="SSF55729">
    <property type="entry name" value="Acyl-CoA N-acyltransferases (Nat)"/>
    <property type="match status" value="1"/>
</dbReference>
<dbReference type="Pfam" id="PF13444">
    <property type="entry name" value="Acetyltransf_5"/>
    <property type="match status" value="1"/>
</dbReference>
<reference evidence="3" key="1">
    <citation type="submission" date="2005-08" db="EMBL/GenBank/DDBJ databases">
        <title>Complete sequence of chromosome 1 of Nitrosospira multiformis ATCC 25196.</title>
        <authorList>
            <person name="Copeland A."/>
            <person name="Lucas S."/>
            <person name="Lapidus A."/>
            <person name="Barry K."/>
            <person name="Detter J.C."/>
            <person name="Glavina T."/>
            <person name="Hammon N."/>
            <person name="Israni S."/>
            <person name="Pitluck S."/>
            <person name="Chain P."/>
            <person name="Malfatti S."/>
            <person name="Shin M."/>
            <person name="Vergez L."/>
            <person name="Schmutz J."/>
            <person name="Larimer F."/>
            <person name="Land M."/>
            <person name="Hauser L."/>
            <person name="Kyrpides N."/>
            <person name="Lykidis A."/>
            <person name="Richardson P."/>
        </authorList>
    </citation>
    <scope>NUCLEOTIDE SEQUENCE [LARGE SCALE GENOMIC DNA]</scope>
    <source>
        <strain evidence="3">ATCC 25196 / NCIMB 11849 / C 71</strain>
    </source>
</reference>
<accession>Q2YC48</accession>
<dbReference type="Proteomes" id="UP000002718">
    <property type="component" value="Chromosome"/>
</dbReference>
<evidence type="ECO:0000313" key="1">
    <source>
        <dbReference type="EMBL" id="ABB73673.1"/>
    </source>
</evidence>
<dbReference type="NCBIfam" id="TIGR03694">
    <property type="entry name" value="exosort_acyl"/>
    <property type="match status" value="1"/>
</dbReference>
<reference evidence="1" key="2">
    <citation type="submission" date="2005-08" db="EMBL/GenBank/DDBJ databases">
        <title>Complete sequence of Chromosome 1 of Nitrosospira multiformis ATCC 25196.</title>
        <authorList>
            <consortium name="US DOE Joint Genome Institute"/>
            <person name="Copeland A."/>
            <person name="Lucas S."/>
            <person name="Lapidus A."/>
            <person name="Barry K."/>
            <person name="Detter J.C."/>
            <person name="Glavina T."/>
            <person name="Hammon N."/>
            <person name="Israni S."/>
            <person name="Pitluck S."/>
            <person name="Chain P."/>
            <person name="Malfatti S."/>
            <person name="Shin M."/>
            <person name="Vergez L."/>
            <person name="Schmutz J."/>
            <person name="Larimer F."/>
            <person name="Land M."/>
            <person name="Hauser L."/>
            <person name="Kyrpides N."/>
            <person name="Lykidis A."/>
            <person name="Richardson P."/>
        </authorList>
    </citation>
    <scope>NUCLEOTIDE SEQUENCE</scope>
    <source>
        <strain evidence="1">ATCC 25196</strain>
    </source>
</reference>
<dbReference type="AlphaFoldDB" id="Q2YC48"/>
<gene>
    <name evidence="1" type="ordered locus">Nmul_A0365</name>
    <name evidence="2" type="ORF">SAMN05216403_10186</name>
</gene>
<dbReference type="RefSeq" id="WP_011379727.1">
    <property type="nucleotide sequence ID" value="NC_007614.1"/>
</dbReference>
<dbReference type="EMBL" id="FNVK01000001">
    <property type="protein sequence ID" value="SEF39655.1"/>
    <property type="molecule type" value="Genomic_DNA"/>
</dbReference>
<evidence type="ECO:0000313" key="2">
    <source>
        <dbReference type="EMBL" id="SEF39655.1"/>
    </source>
</evidence>
<dbReference type="KEGG" id="nmu:Nmul_A0365"/>
<proteinExistence type="predicted"/>
<dbReference type="HOGENOM" id="CLU_072758_1_0_4"/>
<dbReference type="InterPro" id="IPR016181">
    <property type="entry name" value="Acyl_CoA_acyltransferase"/>
</dbReference>
<dbReference type="STRING" id="323848.Nmul_A0365"/>
<keyword evidence="3" id="KW-1185">Reference proteome</keyword>
<evidence type="ECO:0000313" key="3">
    <source>
        <dbReference type="Proteomes" id="UP000002718"/>
    </source>
</evidence>
<dbReference type="EMBL" id="CP000103">
    <property type="protein sequence ID" value="ABB73673.1"/>
    <property type="molecule type" value="Genomic_DNA"/>
</dbReference>
<evidence type="ECO:0000313" key="4">
    <source>
        <dbReference type="Proteomes" id="UP000236751"/>
    </source>
</evidence>
<dbReference type="Proteomes" id="UP000236751">
    <property type="component" value="Unassembled WGS sequence"/>
</dbReference>
<reference evidence="2 4" key="4">
    <citation type="submission" date="2016-10" db="EMBL/GenBank/DDBJ databases">
        <authorList>
            <person name="de Groot N.N."/>
        </authorList>
    </citation>
    <scope>NUCLEOTIDE SEQUENCE [LARGE SCALE GENOMIC DNA]</scope>
    <source>
        <strain evidence="2 4">Nl13</strain>
    </source>
</reference>
<sequence>MSLTEILDLGHAFKRYFEIVPAFSDELKDEVHRIRHEVYCEDLKFEPLQRDRRESDEYDIDSLHFLLRNVQTQEFIGCARIISPRPKDPDYPLPFEITCADTLDRSIIDPALLPRHHIAEVSRLAVVASYRRRKGEASKAIDIADEDFGVAQSRRFPYIPISLYLGTFELARLHKIETLFILTEERLALHFAKLGFDLKFIGPPVEHHGIRVPSMMSVSGTIKGMRPNLRPLYDVITEDIKRNLPETGNGLPGIENEYSGSGPQGIIAVKPAT</sequence>
<dbReference type="OrthoDB" id="582214at2"/>
<name>Q2YC48_NITMU</name>
<organism evidence="1 3">
    <name type="scientific">Nitrosospira multiformis (strain ATCC 25196 / NCIMB 11849 / C 71)</name>
    <dbReference type="NCBI Taxonomy" id="323848"/>
    <lineage>
        <taxon>Bacteria</taxon>
        <taxon>Pseudomonadati</taxon>
        <taxon>Pseudomonadota</taxon>
        <taxon>Betaproteobacteria</taxon>
        <taxon>Nitrosomonadales</taxon>
        <taxon>Nitrosomonadaceae</taxon>
        <taxon>Nitrosospira</taxon>
    </lineage>
</organism>
<dbReference type="Gene3D" id="3.40.630.30">
    <property type="match status" value="1"/>
</dbReference>